<feature type="transmembrane region" description="Helical" evidence="5">
    <location>
        <begin position="56"/>
        <end position="75"/>
    </location>
</feature>
<reference evidence="8" key="1">
    <citation type="journal article" date="2019" name="Int. J. Syst. Evol. Microbiol.">
        <title>The Global Catalogue of Microorganisms (GCM) 10K type strain sequencing project: providing services to taxonomists for standard genome sequencing and annotation.</title>
        <authorList>
            <consortium name="The Broad Institute Genomics Platform"/>
            <consortium name="The Broad Institute Genome Sequencing Center for Infectious Disease"/>
            <person name="Wu L."/>
            <person name="Ma J."/>
        </authorList>
    </citation>
    <scope>NUCLEOTIDE SEQUENCE [LARGE SCALE GENOMIC DNA]</scope>
    <source>
        <strain evidence="8">JCM 30846</strain>
    </source>
</reference>
<feature type="transmembrane region" description="Helical" evidence="5">
    <location>
        <begin position="334"/>
        <end position="357"/>
    </location>
</feature>
<feature type="transmembrane region" description="Helical" evidence="5">
    <location>
        <begin position="178"/>
        <end position="199"/>
    </location>
</feature>
<dbReference type="Gene3D" id="1.20.1250.20">
    <property type="entry name" value="MFS general substrate transporter like domains"/>
    <property type="match status" value="2"/>
</dbReference>
<keyword evidence="8" id="KW-1185">Reference proteome</keyword>
<dbReference type="InterPro" id="IPR050382">
    <property type="entry name" value="MFS_Na/Anion_cotransporter"/>
</dbReference>
<accession>A0ABP7E9X2</accession>
<feature type="transmembrane region" description="Helical" evidence="5">
    <location>
        <begin position="237"/>
        <end position="257"/>
    </location>
</feature>
<evidence type="ECO:0000313" key="8">
    <source>
        <dbReference type="Proteomes" id="UP001499884"/>
    </source>
</evidence>
<feature type="transmembrane region" description="Helical" evidence="5">
    <location>
        <begin position="400"/>
        <end position="418"/>
    </location>
</feature>
<evidence type="ECO:0000256" key="5">
    <source>
        <dbReference type="SAM" id="Phobius"/>
    </source>
</evidence>
<dbReference type="InterPro" id="IPR020846">
    <property type="entry name" value="MFS_dom"/>
</dbReference>
<dbReference type="PANTHER" id="PTHR11662">
    <property type="entry name" value="SOLUTE CARRIER FAMILY 17"/>
    <property type="match status" value="1"/>
</dbReference>
<comment type="subcellular location">
    <subcellularLocation>
        <location evidence="1">Cell membrane</location>
        <topology evidence="1">Multi-pass membrane protein</topology>
    </subcellularLocation>
</comment>
<name>A0ABP7E9X2_9ACTN</name>
<comment type="caution">
    <text evidence="7">The sequence shown here is derived from an EMBL/GenBank/DDBJ whole genome shotgun (WGS) entry which is preliminary data.</text>
</comment>
<dbReference type="SUPFAM" id="SSF103473">
    <property type="entry name" value="MFS general substrate transporter"/>
    <property type="match status" value="1"/>
</dbReference>
<keyword evidence="4 5" id="KW-0472">Membrane</keyword>
<evidence type="ECO:0000259" key="6">
    <source>
        <dbReference type="PROSITE" id="PS50850"/>
    </source>
</evidence>
<dbReference type="InterPro" id="IPR011701">
    <property type="entry name" value="MFS"/>
</dbReference>
<evidence type="ECO:0000256" key="1">
    <source>
        <dbReference type="ARBA" id="ARBA00004651"/>
    </source>
</evidence>
<proteinExistence type="predicted"/>
<dbReference type="CDD" id="cd17319">
    <property type="entry name" value="MFS_ExuT_GudP_like"/>
    <property type="match status" value="1"/>
</dbReference>
<protein>
    <submittedName>
        <fullName evidence="7">MFS transporter</fullName>
    </submittedName>
</protein>
<dbReference type="Proteomes" id="UP001499884">
    <property type="component" value="Unassembled WGS sequence"/>
</dbReference>
<keyword evidence="3 5" id="KW-1133">Transmembrane helix</keyword>
<feature type="transmembrane region" description="Helical" evidence="5">
    <location>
        <begin position="120"/>
        <end position="138"/>
    </location>
</feature>
<feature type="domain" description="Major facilitator superfamily (MFS) profile" evidence="6">
    <location>
        <begin position="25"/>
        <end position="423"/>
    </location>
</feature>
<keyword evidence="2 5" id="KW-0812">Transmembrane</keyword>
<feature type="transmembrane region" description="Helical" evidence="5">
    <location>
        <begin position="277"/>
        <end position="296"/>
    </location>
</feature>
<dbReference type="PANTHER" id="PTHR11662:SF399">
    <property type="entry name" value="FI19708P1-RELATED"/>
    <property type="match status" value="1"/>
</dbReference>
<dbReference type="PROSITE" id="PS50850">
    <property type="entry name" value="MFS"/>
    <property type="match status" value="1"/>
</dbReference>
<sequence>MSHTERPAPHAAPPSGVPNARWRRTGLLLFLVYFTAFAERANVSVAAPSVSEQLHLTGAATGVILSAFFWGYVVTQVPGGWLASKASPSRIIAGSLLVWGVTAFAQAWSGSVTPLIVSRVFMGLAEGVVWPAFAVLFVRWYPVNERARAAGLSLLALPASSLVMAPSAGWLIQTWSWQTMFIVQGVPAFVLAAAVLLFLRDSPEQDRRLSPAERTFIVENRAAPDPAARRQSVLRPLTSPVVWACSLVYFLWLTGFYSFGLWLPTVLKQLSSRGMEAVGWLSVIPFAAAAAAMLLNSRAADRSSRPKAHFVVPALFVGAAALLAQHVLPAALPLQLVCLLITAVGVYAPFGPWWAWALQFVPAEQAGPVTGLVNLFGSLGGLIGPIVVGAASDGGSARGGLYILGFFLLAGALAALAVERFAARPAPATTPAPVIATAPLKEG</sequence>
<feature type="transmembrane region" description="Helical" evidence="5">
    <location>
        <begin position="150"/>
        <end position="172"/>
    </location>
</feature>
<evidence type="ECO:0000313" key="7">
    <source>
        <dbReference type="EMBL" id="GAA3716320.1"/>
    </source>
</evidence>
<dbReference type="Pfam" id="PF07690">
    <property type="entry name" value="MFS_1"/>
    <property type="match status" value="1"/>
</dbReference>
<gene>
    <name evidence="7" type="ORF">GCM10023082_12480</name>
</gene>
<organism evidence="7 8">
    <name type="scientific">Streptomyces tremellae</name>
    <dbReference type="NCBI Taxonomy" id="1124239"/>
    <lineage>
        <taxon>Bacteria</taxon>
        <taxon>Bacillati</taxon>
        <taxon>Actinomycetota</taxon>
        <taxon>Actinomycetes</taxon>
        <taxon>Kitasatosporales</taxon>
        <taxon>Streptomycetaceae</taxon>
        <taxon>Streptomyces</taxon>
    </lineage>
</organism>
<feature type="transmembrane region" description="Helical" evidence="5">
    <location>
        <begin position="369"/>
        <end position="388"/>
    </location>
</feature>
<evidence type="ECO:0000256" key="4">
    <source>
        <dbReference type="ARBA" id="ARBA00023136"/>
    </source>
</evidence>
<feature type="transmembrane region" description="Helical" evidence="5">
    <location>
        <begin position="87"/>
        <end position="108"/>
    </location>
</feature>
<feature type="transmembrane region" description="Helical" evidence="5">
    <location>
        <begin position="308"/>
        <end position="328"/>
    </location>
</feature>
<evidence type="ECO:0000256" key="3">
    <source>
        <dbReference type="ARBA" id="ARBA00022989"/>
    </source>
</evidence>
<dbReference type="EMBL" id="BAABEP010000005">
    <property type="protein sequence ID" value="GAA3716320.1"/>
    <property type="molecule type" value="Genomic_DNA"/>
</dbReference>
<evidence type="ECO:0000256" key="2">
    <source>
        <dbReference type="ARBA" id="ARBA00022692"/>
    </source>
</evidence>
<dbReference type="InterPro" id="IPR036259">
    <property type="entry name" value="MFS_trans_sf"/>
</dbReference>